<accession>A0A835YVI8</accession>
<name>A0A835YVI8_9STRA</name>
<dbReference type="PANTHER" id="PTHR12652">
    <property type="entry name" value="PEROXISOMAL BIOGENESIS FACTOR 11"/>
    <property type="match status" value="1"/>
</dbReference>
<keyword evidence="1" id="KW-0962">Peroxisome biogenesis</keyword>
<dbReference type="OrthoDB" id="10005898at2759"/>
<dbReference type="PANTHER" id="PTHR12652:SF25">
    <property type="entry name" value="MICROBODY (PEROXISOME) PROLIFERATION PROTEIN PEROXIN 11C (EUROFUNG)"/>
    <property type="match status" value="1"/>
</dbReference>
<keyword evidence="5" id="KW-1133">Transmembrane helix</keyword>
<comment type="caution">
    <text evidence="6">The sequence shown here is derived from an EMBL/GenBank/DDBJ whole genome shotgun (WGS) entry which is preliminary data.</text>
</comment>
<keyword evidence="5" id="KW-0812">Transmembrane</keyword>
<evidence type="ECO:0000256" key="5">
    <source>
        <dbReference type="SAM" id="Phobius"/>
    </source>
</evidence>
<comment type="subcellular location">
    <subcellularLocation>
        <location evidence="4">Peroxisome membrane</location>
    </subcellularLocation>
</comment>
<dbReference type="AlphaFoldDB" id="A0A835YVI8"/>
<organism evidence="6 7">
    <name type="scientific">Tribonema minus</name>
    <dbReference type="NCBI Taxonomy" id="303371"/>
    <lineage>
        <taxon>Eukaryota</taxon>
        <taxon>Sar</taxon>
        <taxon>Stramenopiles</taxon>
        <taxon>Ochrophyta</taxon>
        <taxon>PX clade</taxon>
        <taxon>Xanthophyceae</taxon>
        <taxon>Tribonematales</taxon>
        <taxon>Tribonemataceae</taxon>
        <taxon>Tribonema</taxon>
    </lineage>
</organism>
<feature type="transmembrane region" description="Helical" evidence="5">
    <location>
        <begin position="103"/>
        <end position="122"/>
    </location>
</feature>
<keyword evidence="7" id="KW-1185">Reference proteome</keyword>
<evidence type="ECO:0000313" key="6">
    <source>
        <dbReference type="EMBL" id="KAG5177889.1"/>
    </source>
</evidence>
<evidence type="ECO:0000313" key="7">
    <source>
        <dbReference type="Proteomes" id="UP000664859"/>
    </source>
</evidence>
<dbReference type="Pfam" id="PF05648">
    <property type="entry name" value="PEX11"/>
    <property type="match status" value="1"/>
</dbReference>
<proteinExistence type="predicted"/>
<evidence type="ECO:0000256" key="2">
    <source>
        <dbReference type="ARBA" id="ARBA00023136"/>
    </source>
</evidence>
<dbReference type="GO" id="GO:0016559">
    <property type="term" value="P:peroxisome fission"/>
    <property type="evidence" value="ECO:0007669"/>
    <property type="project" value="InterPro"/>
</dbReference>
<evidence type="ECO:0000256" key="3">
    <source>
        <dbReference type="ARBA" id="ARBA00023140"/>
    </source>
</evidence>
<dbReference type="Proteomes" id="UP000664859">
    <property type="component" value="Unassembled WGS sequence"/>
</dbReference>
<sequence length="246" mass="27513">MGSQKGGRTLLDKYVGYTSAYFYHDKVLKTGGYTCSSLAAVLRVLNGGKSTTLTEGLDKLYGEVGMTRCLTRFIGTTDALEAIRNDSWVGDWKDRRIRNLVKFQAWTMLIYHPMEHVGYLAYIVPKLVPLNGDWWFAKACYWWVAYVVADLYISLLKFKELKRSDAAAALQLEQAADDEARAAAQAAVAANQAKRRIVRLQVWRAIFYLPNAIHWSFVKPVLPKGAVAALGLAEAIVGLKQTFPSQ</sequence>
<keyword evidence="3" id="KW-0576">Peroxisome</keyword>
<dbReference type="GO" id="GO:0005778">
    <property type="term" value="C:peroxisomal membrane"/>
    <property type="evidence" value="ECO:0007669"/>
    <property type="project" value="UniProtKB-SubCell"/>
</dbReference>
<dbReference type="InterPro" id="IPR008733">
    <property type="entry name" value="PEX11"/>
</dbReference>
<dbReference type="EMBL" id="JAFCMP010000520">
    <property type="protein sequence ID" value="KAG5177889.1"/>
    <property type="molecule type" value="Genomic_DNA"/>
</dbReference>
<feature type="transmembrane region" description="Helical" evidence="5">
    <location>
        <begin position="134"/>
        <end position="153"/>
    </location>
</feature>
<gene>
    <name evidence="6" type="ORF">JKP88DRAFT_350511</name>
</gene>
<protein>
    <submittedName>
        <fullName evidence="6">Uncharacterized protein</fullName>
    </submittedName>
</protein>
<evidence type="ECO:0000256" key="4">
    <source>
        <dbReference type="ARBA" id="ARBA00046271"/>
    </source>
</evidence>
<evidence type="ECO:0000256" key="1">
    <source>
        <dbReference type="ARBA" id="ARBA00022593"/>
    </source>
</evidence>
<reference evidence="6" key="1">
    <citation type="submission" date="2021-02" db="EMBL/GenBank/DDBJ databases">
        <title>First Annotated Genome of the Yellow-green Alga Tribonema minus.</title>
        <authorList>
            <person name="Mahan K.M."/>
        </authorList>
    </citation>
    <scope>NUCLEOTIDE SEQUENCE</scope>
    <source>
        <strain evidence="6">UTEX B ZZ1240</strain>
    </source>
</reference>
<keyword evidence="2 5" id="KW-0472">Membrane</keyword>